<dbReference type="EMBL" id="FLUA01000061">
    <property type="protein sequence ID" value="SBV68458.1"/>
    <property type="molecule type" value="Genomic_DNA"/>
</dbReference>
<name>A0A212INU0_9ENTR</name>
<evidence type="ECO:0000313" key="2">
    <source>
        <dbReference type="EMBL" id="SBV60936.1"/>
    </source>
</evidence>
<accession>A0A212INU0</accession>
<dbReference type="AlphaFoldDB" id="A0A212INU0"/>
<protein>
    <submittedName>
        <fullName evidence="3">Putative membrane protein (Modular protein)</fullName>
    </submittedName>
</protein>
<keyword evidence="1" id="KW-1133">Transmembrane helix</keyword>
<reference evidence="3" key="1">
    <citation type="submission" date="2016-04" db="EMBL/GenBank/DDBJ databases">
        <authorList>
            <person name="Evans L.H."/>
            <person name="Alamgir A."/>
            <person name="Owens N."/>
            <person name="Weber N.D."/>
            <person name="Virtaneva K."/>
            <person name="Barbian K."/>
            <person name="Babar A."/>
            <person name="Rosenke K."/>
        </authorList>
    </citation>
    <scope>NUCLEOTIDE SEQUENCE</scope>
    <source>
        <strain evidence="3">86-2</strain>
        <strain evidence="2">92-3</strain>
    </source>
</reference>
<gene>
    <name evidence="3" type="ORF">KL86CIT2_600065</name>
    <name evidence="2" type="ORF">KM92CIT3_10065</name>
</gene>
<keyword evidence="1" id="KW-0812">Transmembrane</keyword>
<evidence type="ECO:0000313" key="3">
    <source>
        <dbReference type="EMBL" id="SBV68458.1"/>
    </source>
</evidence>
<dbReference type="EMBL" id="FLUB01000001">
    <property type="protein sequence ID" value="SBV60936.1"/>
    <property type="molecule type" value="Genomic_DNA"/>
</dbReference>
<evidence type="ECO:0000256" key="1">
    <source>
        <dbReference type="SAM" id="Phobius"/>
    </source>
</evidence>
<keyword evidence="1" id="KW-0472">Membrane</keyword>
<sequence length="54" mass="6142">MRNIKIGSNYYPIVHSVTFILLMIETILIIIVLLIIYSFLTLANHLVSCRPVAP</sequence>
<proteinExistence type="predicted"/>
<feature type="transmembrane region" description="Helical" evidence="1">
    <location>
        <begin position="12"/>
        <end position="40"/>
    </location>
</feature>
<organism evidence="3">
    <name type="scientific">uncultured Citrobacter sp</name>
    <dbReference type="NCBI Taxonomy" id="200446"/>
    <lineage>
        <taxon>Bacteria</taxon>
        <taxon>Pseudomonadati</taxon>
        <taxon>Pseudomonadota</taxon>
        <taxon>Gammaproteobacteria</taxon>
        <taxon>Enterobacterales</taxon>
        <taxon>Enterobacteriaceae</taxon>
        <taxon>Citrobacter</taxon>
        <taxon>environmental samples</taxon>
    </lineage>
</organism>